<dbReference type="InterPro" id="IPR016181">
    <property type="entry name" value="Acyl_CoA_acyltransferase"/>
</dbReference>
<organism evidence="2 3">
    <name type="scientific">Teichococcus deserti</name>
    <dbReference type="NCBI Taxonomy" id="1817963"/>
    <lineage>
        <taxon>Bacteria</taxon>
        <taxon>Pseudomonadati</taxon>
        <taxon>Pseudomonadota</taxon>
        <taxon>Alphaproteobacteria</taxon>
        <taxon>Acetobacterales</taxon>
        <taxon>Roseomonadaceae</taxon>
        <taxon>Roseomonas</taxon>
    </lineage>
</organism>
<dbReference type="OrthoDB" id="275336at2"/>
<evidence type="ECO:0000313" key="2">
    <source>
        <dbReference type="EMBL" id="ONG52848.1"/>
    </source>
</evidence>
<gene>
    <name evidence="2" type="ORF">BKE38_13835</name>
</gene>
<keyword evidence="2" id="KW-0808">Transferase</keyword>
<dbReference type="PROSITE" id="PS51186">
    <property type="entry name" value="GNAT"/>
    <property type="match status" value="1"/>
</dbReference>
<dbReference type="Pfam" id="PF00583">
    <property type="entry name" value="Acetyltransf_1"/>
    <property type="match status" value="1"/>
</dbReference>
<comment type="caution">
    <text evidence="2">The sequence shown here is derived from an EMBL/GenBank/DDBJ whole genome shotgun (WGS) entry which is preliminary data.</text>
</comment>
<feature type="domain" description="N-acetyltransferase" evidence="1">
    <location>
        <begin position="34"/>
        <end position="185"/>
    </location>
</feature>
<keyword evidence="3" id="KW-1185">Reference proteome</keyword>
<evidence type="ECO:0000259" key="1">
    <source>
        <dbReference type="PROSITE" id="PS51186"/>
    </source>
</evidence>
<proteinExistence type="predicted"/>
<dbReference type="Proteomes" id="UP000188879">
    <property type="component" value="Unassembled WGS sequence"/>
</dbReference>
<reference evidence="2 3" key="1">
    <citation type="submission" date="2016-10" db="EMBL/GenBank/DDBJ databases">
        <title>Draft Genome sequence of Roseomonas sp. strain M3.</title>
        <authorList>
            <person name="Subhash Y."/>
            <person name="Lee S."/>
        </authorList>
    </citation>
    <scope>NUCLEOTIDE SEQUENCE [LARGE SCALE GENOMIC DNA]</scope>
    <source>
        <strain evidence="2 3">M3</strain>
    </source>
</reference>
<protein>
    <submittedName>
        <fullName evidence="2">GNAT family N-acetyltransferase</fullName>
    </submittedName>
</protein>
<evidence type="ECO:0000313" key="3">
    <source>
        <dbReference type="Proteomes" id="UP000188879"/>
    </source>
</evidence>
<dbReference type="EMBL" id="MLCO01000128">
    <property type="protein sequence ID" value="ONG52848.1"/>
    <property type="molecule type" value="Genomic_DNA"/>
</dbReference>
<accession>A0A1V2H1Q8</accession>
<dbReference type="RefSeq" id="WP_076957938.1">
    <property type="nucleotide sequence ID" value="NZ_MLCO01000128.1"/>
</dbReference>
<dbReference type="SUPFAM" id="SSF55729">
    <property type="entry name" value="Acyl-CoA N-acyltransferases (Nat)"/>
    <property type="match status" value="1"/>
</dbReference>
<name>A0A1V2H1Q8_9PROT</name>
<dbReference type="InterPro" id="IPR000182">
    <property type="entry name" value="GNAT_dom"/>
</dbReference>
<dbReference type="GO" id="GO:0016747">
    <property type="term" value="F:acyltransferase activity, transferring groups other than amino-acyl groups"/>
    <property type="evidence" value="ECO:0007669"/>
    <property type="project" value="InterPro"/>
</dbReference>
<sequence>MALSLVEPAIRVVVDVTFLRMAAPPADPAPPLPADLRLVRVGHCSVPFYRYLYNTVGQDYVWWLRRATGDAELAAILGDPAVSIHVLYRDGEPAGFFELERRAATSTTNIAYFGLMPHMVGKGAGPAFLRAAVDLAWDGASLVTVNTCTADHPRALPNYQAAGFTKLRTVREVWPVPVRLGLTVPDRLLA</sequence>
<dbReference type="AlphaFoldDB" id="A0A1V2H1Q8"/>
<dbReference type="Gene3D" id="3.40.630.30">
    <property type="match status" value="1"/>
</dbReference>